<name>A0A1T4ZQP3_9SPHN</name>
<dbReference type="EMBL" id="FUYP01000001">
    <property type="protein sequence ID" value="SKB25036.1"/>
    <property type="molecule type" value="Genomic_DNA"/>
</dbReference>
<dbReference type="SUPFAM" id="SSF53474">
    <property type="entry name" value="alpha/beta-Hydrolases"/>
    <property type="match status" value="1"/>
</dbReference>
<dbReference type="Proteomes" id="UP000190044">
    <property type="component" value="Unassembled WGS sequence"/>
</dbReference>
<dbReference type="InterPro" id="IPR029058">
    <property type="entry name" value="AB_hydrolase_fold"/>
</dbReference>
<dbReference type="Gene3D" id="3.40.50.1820">
    <property type="entry name" value="alpha/beta hydrolase"/>
    <property type="match status" value="1"/>
</dbReference>
<protein>
    <recommendedName>
        <fullName evidence="4">DUF3089 domain-containing protein</fullName>
    </recommendedName>
</protein>
<gene>
    <name evidence="2" type="ORF">SAMN06295937_100115</name>
</gene>
<keyword evidence="3" id="KW-1185">Reference proteome</keyword>
<feature type="region of interest" description="Disordered" evidence="1">
    <location>
        <begin position="406"/>
        <end position="439"/>
    </location>
</feature>
<evidence type="ECO:0008006" key="4">
    <source>
        <dbReference type="Google" id="ProtNLM"/>
    </source>
</evidence>
<dbReference type="AlphaFoldDB" id="A0A1T4ZQP3"/>
<dbReference type="Pfam" id="PF11288">
    <property type="entry name" value="DUF3089"/>
    <property type="match status" value="1"/>
</dbReference>
<evidence type="ECO:0000313" key="3">
    <source>
        <dbReference type="Proteomes" id="UP000190044"/>
    </source>
</evidence>
<accession>A0A1T4ZQP3</accession>
<feature type="compositionally biased region" description="Low complexity" evidence="1">
    <location>
        <begin position="418"/>
        <end position="439"/>
    </location>
</feature>
<reference evidence="3" key="1">
    <citation type="submission" date="2017-02" db="EMBL/GenBank/DDBJ databases">
        <authorList>
            <person name="Varghese N."/>
            <person name="Submissions S."/>
        </authorList>
    </citation>
    <scope>NUCLEOTIDE SEQUENCE [LARGE SCALE GENOMIC DNA]</scope>
    <source>
        <strain evidence="3">R11H</strain>
    </source>
</reference>
<dbReference type="InterPro" id="IPR021440">
    <property type="entry name" value="DUF3089"/>
</dbReference>
<sequence>MEPRLARKFLYLIAAIILLALGVGIAYQLAPGWFGRVAFVPSTEFEPQAAIAPNAYADPAMWLARPGLESDPSAWRPEIAGTMTPPPDSAAAQSRDQLIAPARAAEPAAATAAQKGNAAVFFVHPTSYYSKSSWNAPLDDRDANYRADLFMRGMASAFADAGEVWAPRYRQATLGAFLATDRVTAGKAIDAAYRDVEQAFDAFVAAQPNNRPIILAGHSQGALHIETLIKNRIAGTPLAKRIVAAYIVGWPISRDTDLDALGLPACETAEQANCILGWATFAEPADTSMVTDAYDGTIGYDGRPRRETRMLCTNPITGIPDTAAAPAANIGTLKPEDGFKKGQLVPGVIGARCDDTRGFLMIGDAEIAKDYAPSYVLPGNNYHVFDITLFWANVRADVLRRLARFEGKPSPVPPPAAPLAAPAGETAAPAAPPEAKSGS</sequence>
<evidence type="ECO:0000256" key="1">
    <source>
        <dbReference type="SAM" id="MobiDB-lite"/>
    </source>
</evidence>
<evidence type="ECO:0000313" key="2">
    <source>
        <dbReference type="EMBL" id="SKB25036.1"/>
    </source>
</evidence>
<organism evidence="2 3">
    <name type="scientific">Sphingopyxis flava</name>
    <dbReference type="NCBI Taxonomy" id="1507287"/>
    <lineage>
        <taxon>Bacteria</taxon>
        <taxon>Pseudomonadati</taxon>
        <taxon>Pseudomonadota</taxon>
        <taxon>Alphaproteobacteria</taxon>
        <taxon>Sphingomonadales</taxon>
        <taxon>Sphingomonadaceae</taxon>
        <taxon>Sphingopyxis</taxon>
    </lineage>
</organism>
<proteinExistence type="predicted"/>